<organism evidence="1 2">
    <name type="scientific">Trichonephila clavata</name>
    <name type="common">Joro spider</name>
    <name type="synonym">Nephila clavata</name>
    <dbReference type="NCBI Taxonomy" id="2740835"/>
    <lineage>
        <taxon>Eukaryota</taxon>
        <taxon>Metazoa</taxon>
        <taxon>Ecdysozoa</taxon>
        <taxon>Arthropoda</taxon>
        <taxon>Chelicerata</taxon>
        <taxon>Arachnida</taxon>
        <taxon>Araneae</taxon>
        <taxon>Araneomorphae</taxon>
        <taxon>Entelegynae</taxon>
        <taxon>Araneoidea</taxon>
        <taxon>Nephilidae</taxon>
        <taxon>Trichonephila</taxon>
    </lineage>
</organism>
<keyword evidence="2" id="KW-1185">Reference proteome</keyword>
<feature type="non-terminal residue" evidence="1">
    <location>
        <position position="1"/>
    </location>
</feature>
<evidence type="ECO:0000313" key="2">
    <source>
        <dbReference type="Proteomes" id="UP000887116"/>
    </source>
</evidence>
<reference evidence="1" key="1">
    <citation type="submission" date="2020-07" db="EMBL/GenBank/DDBJ databases">
        <title>Multicomponent nature underlies the extraordinary mechanical properties of spider dragline silk.</title>
        <authorList>
            <person name="Kono N."/>
            <person name="Nakamura H."/>
            <person name="Mori M."/>
            <person name="Yoshida Y."/>
            <person name="Ohtoshi R."/>
            <person name="Malay A.D."/>
            <person name="Moran D.A.P."/>
            <person name="Tomita M."/>
            <person name="Numata K."/>
            <person name="Arakawa K."/>
        </authorList>
    </citation>
    <scope>NUCLEOTIDE SEQUENCE</scope>
</reference>
<accession>A0A8X6L5G1</accession>
<proteinExistence type="predicted"/>
<dbReference type="AlphaFoldDB" id="A0A8X6L5G1"/>
<protein>
    <submittedName>
        <fullName evidence="1">Uncharacterized protein</fullName>
    </submittedName>
</protein>
<gene>
    <name evidence="1" type="ORF">TNCT_722221</name>
</gene>
<name>A0A8X6L5G1_TRICU</name>
<dbReference type="EMBL" id="BMAO01005012">
    <property type="protein sequence ID" value="GFQ98420.1"/>
    <property type="molecule type" value="Genomic_DNA"/>
</dbReference>
<sequence>KIQKSSRSTGTHHTALIFSYLQMLKIDISSLEEEF</sequence>
<evidence type="ECO:0000313" key="1">
    <source>
        <dbReference type="EMBL" id="GFQ98420.1"/>
    </source>
</evidence>
<comment type="caution">
    <text evidence="1">The sequence shown here is derived from an EMBL/GenBank/DDBJ whole genome shotgun (WGS) entry which is preliminary data.</text>
</comment>
<dbReference type="Proteomes" id="UP000887116">
    <property type="component" value="Unassembled WGS sequence"/>
</dbReference>